<dbReference type="Pfam" id="PF12937">
    <property type="entry name" value="F-box-like"/>
    <property type="match status" value="1"/>
</dbReference>
<keyword evidence="5" id="KW-1185">Reference proteome</keyword>
<organism evidence="4 5">
    <name type="scientific">Paratrimastix pyriformis</name>
    <dbReference type="NCBI Taxonomy" id="342808"/>
    <lineage>
        <taxon>Eukaryota</taxon>
        <taxon>Metamonada</taxon>
        <taxon>Preaxostyla</taxon>
        <taxon>Paratrimastigidae</taxon>
        <taxon>Paratrimastix</taxon>
    </lineage>
</organism>
<dbReference type="SUPFAM" id="SSF81383">
    <property type="entry name" value="F-box domain"/>
    <property type="match status" value="1"/>
</dbReference>
<feature type="region of interest" description="Disordered" evidence="1">
    <location>
        <begin position="1"/>
        <end position="26"/>
    </location>
</feature>
<sequence length="524" mass="55212">MGQAAAKGRRGAPFSPLNSPKYQKKLTFRDPPAGSGPLLNDFSFTFVAAPVAPLERTLPMEVVRLILSHLTEITDLYSVLSVCKLWQAQVKEGTVFLDAFDWRERLGDSQLLALLKRTPTIRSIRLSGCQLLSDASISAMATACPYLEQIILNRCLQFTTASLDALSQLPYLEVLSLGSCSQLADGDLAAALREGSFPALKTMILASTKAGPATAQALLRQWALGTRPCLLLLDLSSCAGMTGTRLLLRPEGERSSAPPSIDSALHPLEIRLSCTGVRAGALADLALSPAIGHLRHLVLALCPSVDDEALAALARGFRLATLDLSHCTTIGDRGLRDLSGPGSTLASTLIELNLASCPNLTEAGVAALCVGCPGLEALSLASNSGIGDAVLAAVAAGLPRIRTLDLSRTSVALTADEPDSATPSALFQLASERLYALNLSHCPVPDGSLLVRQLLPPGMVLQMHETEVTRPAWSLSLGRLDVRGVPLGAAAGELFRLMALHGPRLATILTDAMCHCGGENALFV</sequence>
<dbReference type="InterPro" id="IPR036047">
    <property type="entry name" value="F-box-like_dom_sf"/>
</dbReference>
<reference evidence="4" key="1">
    <citation type="journal article" date="2022" name="bioRxiv">
        <title>Genomics of Preaxostyla Flagellates Illuminates Evolutionary Transitions and the Path Towards Mitochondrial Loss.</title>
        <authorList>
            <person name="Novak L.V.F."/>
            <person name="Treitli S.C."/>
            <person name="Pyrih J."/>
            <person name="Halakuc P."/>
            <person name="Pipaliya S.V."/>
            <person name="Vacek V."/>
            <person name="Brzon O."/>
            <person name="Soukal P."/>
            <person name="Eme L."/>
            <person name="Dacks J.B."/>
            <person name="Karnkowska A."/>
            <person name="Elias M."/>
            <person name="Hampl V."/>
        </authorList>
    </citation>
    <scope>NUCLEOTIDE SEQUENCE</scope>
    <source>
        <strain evidence="4">RCP-MX</strain>
    </source>
</reference>
<feature type="domain" description="F-box/LRR-repeat protein 15-like leucin rich repeat" evidence="3">
    <location>
        <begin position="287"/>
        <end position="442"/>
    </location>
</feature>
<evidence type="ECO:0000259" key="2">
    <source>
        <dbReference type="Pfam" id="PF12937"/>
    </source>
</evidence>
<dbReference type="PANTHER" id="PTHR13318:SF190">
    <property type="entry name" value="PARTNER OF PAIRED, ISOFORM B"/>
    <property type="match status" value="1"/>
</dbReference>
<dbReference type="SMART" id="SM00367">
    <property type="entry name" value="LRR_CC"/>
    <property type="match status" value="6"/>
</dbReference>
<gene>
    <name evidence="4" type="ORF">PAPYR_2018</name>
</gene>
<comment type="caution">
    <text evidence="4">The sequence shown here is derived from an EMBL/GenBank/DDBJ whole genome shotgun (WGS) entry which is preliminary data.</text>
</comment>
<accession>A0ABQ8UVQ5</accession>
<evidence type="ECO:0000313" key="5">
    <source>
        <dbReference type="Proteomes" id="UP001141327"/>
    </source>
</evidence>
<dbReference type="InterPro" id="IPR006553">
    <property type="entry name" value="Leu-rich_rpt_Cys-con_subtyp"/>
</dbReference>
<evidence type="ECO:0000259" key="3">
    <source>
        <dbReference type="Pfam" id="PF25372"/>
    </source>
</evidence>
<dbReference type="InterPro" id="IPR032675">
    <property type="entry name" value="LRR_dom_sf"/>
</dbReference>
<dbReference type="InterPro" id="IPR057207">
    <property type="entry name" value="FBXL15_LRR"/>
</dbReference>
<dbReference type="PANTHER" id="PTHR13318">
    <property type="entry name" value="PARTNER OF PAIRED, ISOFORM B-RELATED"/>
    <property type="match status" value="1"/>
</dbReference>
<feature type="domain" description="F-box" evidence="2">
    <location>
        <begin position="57"/>
        <end position="90"/>
    </location>
</feature>
<proteinExistence type="predicted"/>
<dbReference type="Pfam" id="PF25372">
    <property type="entry name" value="DUF7885"/>
    <property type="match status" value="1"/>
</dbReference>
<dbReference type="SUPFAM" id="SSF52047">
    <property type="entry name" value="RNI-like"/>
    <property type="match status" value="1"/>
</dbReference>
<name>A0ABQ8UVQ5_9EUKA</name>
<dbReference type="EMBL" id="JAPMOS010000007">
    <property type="protein sequence ID" value="KAJ4461449.1"/>
    <property type="molecule type" value="Genomic_DNA"/>
</dbReference>
<protein>
    <submittedName>
        <fullName evidence="4">Leucine Rich Repeat family protein</fullName>
    </submittedName>
</protein>
<dbReference type="Proteomes" id="UP001141327">
    <property type="component" value="Unassembled WGS sequence"/>
</dbReference>
<dbReference type="Gene3D" id="3.80.10.10">
    <property type="entry name" value="Ribonuclease Inhibitor"/>
    <property type="match status" value="3"/>
</dbReference>
<evidence type="ECO:0000256" key="1">
    <source>
        <dbReference type="SAM" id="MobiDB-lite"/>
    </source>
</evidence>
<dbReference type="InterPro" id="IPR001810">
    <property type="entry name" value="F-box_dom"/>
</dbReference>
<evidence type="ECO:0000313" key="4">
    <source>
        <dbReference type="EMBL" id="KAJ4461449.1"/>
    </source>
</evidence>